<keyword evidence="1" id="KW-0472">Membrane</keyword>
<keyword evidence="1" id="KW-1133">Transmembrane helix</keyword>
<reference evidence="3" key="1">
    <citation type="submission" date="2018-06" db="EMBL/GenBank/DDBJ databases">
        <authorList>
            <person name="Cea G.-C."/>
            <person name="William W."/>
        </authorList>
    </citation>
    <scope>NUCLEOTIDE SEQUENCE [LARGE SCALE GENOMIC DNA]</scope>
    <source>
        <strain evidence="3">DB21MT-2</strain>
    </source>
</reference>
<gene>
    <name evidence="2" type="ORF">SHEWBE_2362</name>
</gene>
<keyword evidence="1" id="KW-0812">Transmembrane</keyword>
<sequence>MVTFRYDLNQDVIELQASNWCGLEQVFVNGKRVSRKLNFGQNSEHNIQLNDGNPCRFQLLIDPTSEEMICRIYKSNCLITSIHQGKENLSKSRRTLQNLVIFTTLSGLLWLLLN</sequence>
<evidence type="ECO:0000313" key="3">
    <source>
        <dbReference type="Proteomes" id="UP000250123"/>
    </source>
</evidence>
<dbReference type="KEGG" id="sbk:SHEWBE_2362"/>
<feature type="transmembrane region" description="Helical" evidence="1">
    <location>
        <begin position="96"/>
        <end position="113"/>
    </location>
</feature>
<evidence type="ECO:0000256" key="1">
    <source>
        <dbReference type="SAM" id="Phobius"/>
    </source>
</evidence>
<dbReference type="AlphaFoldDB" id="A0A330M2R2"/>
<dbReference type="OrthoDB" id="6270251at2"/>
<name>A0A330M2R2_9GAMM</name>
<evidence type="ECO:0000313" key="2">
    <source>
        <dbReference type="EMBL" id="SQH76325.1"/>
    </source>
</evidence>
<organism evidence="2 3">
    <name type="scientific">Shewanella benthica</name>
    <dbReference type="NCBI Taxonomy" id="43661"/>
    <lineage>
        <taxon>Bacteria</taxon>
        <taxon>Pseudomonadati</taxon>
        <taxon>Pseudomonadota</taxon>
        <taxon>Gammaproteobacteria</taxon>
        <taxon>Alteromonadales</taxon>
        <taxon>Shewanellaceae</taxon>
        <taxon>Shewanella</taxon>
    </lineage>
</organism>
<dbReference type="EMBL" id="LS483452">
    <property type="protein sequence ID" value="SQH76325.1"/>
    <property type="molecule type" value="Genomic_DNA"/>
</dbReference>
<protein>
    <submittedName>
        <fullName evidence="2">Uncharacterized protein</fullName>
    </submittedName>
</protein>
<dbReference type="RefSeq" id="WP_112352544.1">
    <property type="nucleotide sequence ID" value="NZ_LS483452.1"/>
</dbReference>
<accession>A0A330M2R2</accession>
<proteinExistence type="predicted"/>
<dbReference type="Proteomes" id="UP000250123">
    <property type="component" value="Chromosome SHEWBE"/>
</dbReference>